<gene>
    <name evidence="2" type="ORF">J2T15_001939</name>
</gene>
<dbReference type="Proteomes" id="UP001229346">
    <property type="component" value="Unassembled WGS sequence"/>
</dbReference>
<comment type="caution">
    <text evidence="2">The sequence shown here is derived from an EMBL/GenBank/DDBJ whole genome shotgun (WGS) entry which is preliminary data.</text>
</comment>
<proteinExistence type="predicted"/>
<keyword evidence="1" id="KW-0732">Signal</keyword>
<feature type="signal peptide" evidence="1">
    <location>
        <begin position="1"/>
        <end position="26"/>
    </location>
</feature>
<name>A0ABT9TYQ0_PAEHA</name>
<evidence type="ECO:0000313" key="3">
    <source>
        <dbReference type="Proteomes" id="UP001229346"/>
    </source>
</evidence>
<evidence type="ECO:0000313" key="2">
    <source>
        <dbReference type="EMBL" id="MDQ0112504.1"/>
    </source>
</evidence>
<dbReference type="EMBL" id="JAUSSU010000003">
    <property type="protein sequence ID" value="MDQ0112504.1"/>
    <property type="molecule type" value="Genomic_DNA"/>
</dbReference>
<dbReference type="RefSeq" id="WP_307203378.1">
    <property type="nucleotide sequence ID" value="NZ_JAUSSU010000003.1"/>
</dbReference>
<protein>
    <submittedName>
        <fullName evidence="2">Uncharacterized protein</fullName>
    </submittedName>
</protein>
<feature type="chain" id="PRO_5046391697" evidence="1">
    <location>
        <begin position="27"/>
        <end position="211"/>
    </location>
</feature>
<accession>A0ABT9TYQ0</accession>
<organism evidence="2 3">
    <name type="scientific">Paenibacillus harenae</name>
    <dbReference type="NCBI Taxonomy" id="306543"/>
    <lineage>
        <taxon>Bacteria</taxon>
        <taxon>Bacillati</taxon>
        <taxon>Bacillota</taxon>
        <taxon>Bacilli</taxon>
        <taxon>Bacillales</taxon>
        <taxon>Paenibacillaceae</taxon>
        <taxon>Paenibacillus</taxon>
    </lineage>
</organism>
<sequence>MKFSKSKLTLIVSVAAIIAVTTSVMVAFGSGEEPNIDNAALIREEKLNLDEILKKQSPDKYPNGLDSVGEVKIGPAIDIYDGTIVNIEDRNKKINGLSDGKKKEYTKWIKKGESSAGIYRRKLQQILGDTPDNEKRITLSEVNNIISKNHEFEIQKAEIEKIHGTPDFFGGSGTFRKEYWLDDEGEELITVLIDQGTIFHQKGDGIKIIND</sequence>
<keyword evidence="3" id="KW-1185">Reference proteome</keyword>
<evidence type="ECO:0000256" key="1">
    <source>
        <dbReference type="SAM" id="SignalP"/>
    </source>
</evidence>
<reference evidence="2 3" key="1">
    <citation type="submission" date="2023-07" db="EMBL/GenBank/DDBJ databases">
        <title>Sorghum-associated microbial communities from plants grown in Nebraska, USA.</title>
        <authorList>
            <person name="Schachtman D."/>
        </authorList>
    </citation>
    <scope>NUCLEOTIDE SEQUENCE [LARGE SCALE GENOMIC DNA]</scope>
    <source>
        <strain evidence="2 3">CC482</strain>
    </source>
</reference>